<feature type="region of interest" description="Disordered" evidence="5">
    <location>
        <begin position="1"/>
        <end position="27"/>
    </location>
</feature>
<dbReference type="InterPro" id="IPR003439">
    <property type="entry name" value="ABC_transporter-like_ATP-bd"/>
</dbReference>
<dbReference type="Pfam" id="PF16326">
    <property type="entry name" value="ABC_tran_CTD"/>
    <property type="match status" value="1"/>
</dbReference>
<evidence type="ECO:0000256" key="5">
    <source>
        <dbReference type="SAM" id="MobiDB-lite"/>
    </source>
</evidence>
<dbReference type="InterPro" id="IPR032781">
    <property type="entry name" value="ABC_tran_Xtn"/>
</dbReference>
<dbReference type="InterPro" id="IPR027417">
    <property type="entry name" value="P-loop_NTPase"/>
</dbReference>
<evidence type="ECO:0000313" key="8">
    <source>
        <dbReference type="Proteomes" id="UP000232323"/>
    </source>
</evidence>
<protein>
    <recommendedName>
        <fullName evidence="6">ABC transporter domain-containing protein</fullName>
    </recommendedName>
</protein>
<keyword evidence="2" id="KW-0547">Nucleotide-binding</keyword>
<keyword evidence="8" id="KW-1185">Reference proteome</keyword>
<dbReference type="InterPro" id="IPR017871">
    <property type="entry name" value="ABC_transporter-like_CS"/>
</dbReference>
<evidence type="ECO:0000259" key="6">
    <source>
        <dbReference type="PROSITE" id="PS50893"/>
    </source>
</evidence>
<dbReference type="Gene3D" id="3.40.50.300">
    <property type="entry name" value="P-loop containing nucleotide triphosphate hydrolases"/>
    <property type="match status" value="2"/>
</dbReference>
<dbReference type="Pfam" id="PF12848">
    <property type="entry name" value="ABC_tran_Xtn"/>
    <property type="match status" value="1"/>
</dbReference>
<dbReference type="SMART" id="SM00382">
    <property type="entry name" value="AAA"/>
    <property type="match status" value="2"/>
</dbReference>
<dbReference type="PROSITE" id="PS50893">
    <property type="entry name" value="ABC_TRANSPORTER_2"/>
    <property type="match status" value="2"/>
</dbReference>
<feature type="domain" description="ABC transporter" evidence="6">
    <location>
        <begin position="418"/>
        <end position="641"/>
    </location>
</feature>
<dbReference type="AlphaFoldDB" id="A0A250WPU3"/>
<keyword evidence="1" id="KW-0677">Repeat</keyword>
<dbReference type="InterPro" id="IPR032524">
    <property type="entry name" value="ABC_tran_C"/>
</dbReference>
<dbReference type="EMBL" id="BEGY01000001">
    <property type="protein sequence ID" value="GAX72848.1"/>
    <property type="molecule type" value="Genomic_DNA"/>
</dbReference>
<comment type="caution">
    <text evidence="7">The sequence shown here is derived from an EMBL/GenBank/DDBJ whole genome shotgun (WGS) entry which is preliminary data.</text>
</comment>
<keyword evidence="4" id="KW-0175">Coiled coil</keyword>
<organism evidence="7 8">
    <name type="scientific">Chlamydomonas eustigma</name>
    <dbReference type="NCBI Taxonomy" id="1157962"/>
    <lineage>
        <taxon>Eukaryota</taxon>
        <taxon>Viridiplantae</taxon>
        <taxon>Chlorophyta</taxon>
        <taxon>core chlorophytes</taxon>
        <taxon>Chlorophyceae</taxon>
        <taxon>CS clade</taxon>
        <taxon>Chlamydomonadales</taxon>
        <taxon>Chlamydomonadaceae</taxon>
        <taxon>Chlamydomonas</taxon>
    </lineage>
</organism>
<dbReference type="InterPro" id="IPR037118">
    <property type="entry name" value="Val-tRNA_synth_C_sf"/>
</dbReference>
<dbReference type="PROSITE" id="PS00211">
    <property type="entry name" value="ABC_TRANSPORTER_1"/>
    <property type="match status" value="2"/>
</dbReference>
<dbReference type="InterPro" id="IPR003593">
    <property type="entry name" value="AAA+_ATPase"/>
</dbReference>
<dbReference type="PANTHER" id="PTHR19211">
    <property type="entry name" value="ATP-BINDING TRANSPORT PROTEIN-RELATED"/>
    <property type="match status" value="1"/>
</dbReference>
<evidence type="ECO:0000313" key="7">
    <source>
        <dbReference type="EMBL" id="GAX72848.1"/>
    </source>
</evidence>
<dbReference type="GO" id="GO:0016887">
    <property type="term" value="F:ATP hydrolysis activity"/>
    <property type="evidence" value="ECO:0007669"/>
    <property type="project" value="InterPro"/>
</dbReference>
<accession>A0A250WPU3</accession>
<evidence type="ECO:0000256" key="4">
    <source>
        <dbReference type="SAM" id="Coils"/>
    </source>
</evidence>
<feature type="domain" description="ABC transporter" evidence="6">
    <location>
        <begin position="78"/>
        <end position="339"/>
    </location>
</feature>
<name>A0A250WPU3_9CHLO</name>
<dbReference type="GO" id="GO:0005524">
    <property type="term" value="F:ATP binding"/>
    <property type="evidence" value="ECO:0007669"/>
    <property type="project" value="UniProtKB-KW"/>
</dbReference>
<dbReference type="GO" id="GO:0003677">
    <property type="term" value="F:DNA binding"/>
    <property type="evidence" value="ECO:0007669"/>
    <property type="project" value="InterPro"/>
</dbReference>
<dbReference type="Pfam" id="PF00005">
    <property type="entry name" value="ABC_tran"/>
    <property type="match status" value="2"/>
</dbReference>
<feature type="compositionally biased region" description="Polar residues" evidence="5">
    <location>
        <begin position="1"/>
        <end position="10"/>
    </location>
</feature>
<evidence type="ECO:0000256" key="1">
    <source>
        <dbReference type="ARBA" id="ARBA00022737"/>
    </source>
</evidence>
<feature type="compositionally biased region" description="Low complexity" evidence="5">
    <location>
        <begin position="649"/>
        <end position="695"/>
    </location>
</feature>
<proteinExistence type="predicted"/>
<dbReference type="STRING" id="1157962.A0A250WPU3"/>
<feature type="region of interest" description="Disordered" evidence="5">
    <location>
        <begin position="641"/>
        <end position="695"/>
    </location>
</feature>
<dbReference type="SUPFAM" id="SSF52540">
    <property type="entry name" value="P-loop containing nucleoside triphosphate hydrolases"/>
    <property type="match status" value="2"/>
</dbReference>
<sequence length="780" mass="82783">MKVGTSSYTKLQKKIGTRPSTMKLPATPSRLVRPMNANSKFFPVQIRPHVWTQAVLAPSPSSTSSPTITRGDTAGATMVVDDVWVQVGDRDLLEGVSWRVMPGNRVGLVGANGAGKSTLLRCLTGVRQVDAGRLVVAHKVEMGYLEQTAVSGSDRTVWEEARSRMTELLKAEEMLESAGKAMEQGDPMAGELLTQANDAYEAAGGPTADKKIANVLTGLGFSFAQYDKKCSEFSGGWQMRIALARLLLSPAGQSATSNGGGGLLLLDEPTNHLDSAAIRWLGSFLKASSGTFIIVSHDEQLLQEACDHIVEVRGKKLHQFTGSYKKFLEQRAERDAQLTAQAQAQADEIARLQVFVDRFGAKASKATQAQSRVKLIDKLKEQQVDVPVASSSAGPGDAKKVTLKLPRAPACHTEVIMVKGGEVGWGSRPSPDTAPLIGNIDLTVKRGQRILVLGPNGAGKSTLLKGLSGTLPLWGGSRKVGDGVKMSVFSQDLAQDLPLEKTALEYVEEMARKEDPGITLEKCRQALGALGLQNSMALQKIGVLSGGEKARVALAAFALVPCNVLLLDEASNHLDAATINVLTGALQDFQGAIVAITHNPAFAASLNATHILRVANGVATLSDKIGDLSDSDFEHTPIKVSTKKVGKGKASNTQSTTSAATSGNSKAVALSSSNGSNSSPSLPPSSATAATTKASSSAIATKKRTSLSWKEQEEYKKLSKEVAALTTKRDTLQALVSKMSAPGGNFKEVEKKSMELALLQDQLDSKELRWLELAEIVGDI</sequence>
<dbReference type="OrthoDB" id="2110130at2759"/>
<dbReference type="Proteomes" id="UP000232323">
    <property type="component" value="Unassembled WGS sequence"/>
</dbReference>
<evidence type="ECO:0000256" key="2">
    <source>
        <dbReference type="ARBA" id="ARBA00022741"/>
    </source>
</evidence>
<evidence type="ECO:0000256" key="3">
    <source>
        <dbReference type="ARBA" id="ARBA00022840"/>
    </source>
</evidence>
<reference evidence="7 8" key="1">
    <citation type="submission" date="2017-08" db="EMBL/GenBank/DDBJ databases">
        <title>Acidophilic green algal genome provides insights into adaptation to an acidic environment.</title>
        <authorList>
            <person name="Hirooka S."/>
            <person name="Hirose Y."/>
            <person name="Kanesaki Y."/>
            <person name="Higuchi S."/>
            <person name="Fujiwara T."/>
            <person name="Onuma R."/>
            <person name="Era A."/>
            <person name="Ohbayashi R."/>
            <person name="Uzuka A."/>
            <person name="Nozaki H."/>
            <person name="Yoshikawa H."/>
            <person name="Miyagishima S.Y."/>
        </authorList>
    </citation>
    <scope>NUCLEOTIDE SEQUENCE [LARGE SCALE GENOMIC DNA]</scope>
    <source>
        <strain evidence="7 8">NIES-2499</strain>
    </source>
</reference>
<dbReference type="FunFam" id="3.40.50.300:FF:000011">
    <property type="entry name" value="Putative ABC transporter ATP-binding component"/>
    <property type="match status" value="1"/>
</dbReference>
<dbReference type="InterPro" id="IPR050611">
    <property type="entry name" value="ABCF"/>
</dbReference>
<gene>
    <name evidence="7" type="ORF">CEUSTIGMA_g303.t1</name>
</gene>
<keyword evidence="3" id="KW-0067">ATP-binding</keyword>
<feature type="coiled-coil region" evidence="4">
    <location>
        <begin position="715"/>
        <end position="769"/>
    </location>
</feature>
<dbReference type="CDD" id="cd03221">
    <property type="entry name" value="ABCF_EF-3"/>
    <property type="match status" value="2"/>
</dbReference>
<dbReference type="PANTHER" id="PTHR19211:SF133">
    <property type="entry name" value="ABC TRANSPORTER FAMILY PROTEIN"/>
    <property type="match status" value="1"/>
</dbReference>
<dbReference type="Gene3D" id="1.10.287.380">
    <property type="entry name" value="Valyl-tRNA synthetase, C-terminal domain"/>
    <property type="match status" value="1"/>
</dbReference>